<accession>A0ACB6R2X8</accession>
<protein>
    <submittedName>
        <fullName evidence="1">Uncharacterized protein</fullName>
    </submittedName>
</protein>
<keyword evidence="2" id="KW-1185">Reference proteome</keyword>
<dbReference type="EMBL" id="MU003500">
    <property type="protein sequence ID" value="KAF2473501.1"/>
    <property type="molecule type" value="Genomic_DNA"/>
</dbReference>
<organism evidence="1 2">
    <name type="scientific">Lindgomyces ingoldianus</name>
    <dbReference type="NCBI Taxonomy" id="673940"/>
    <lineage>
        <taxon>Eukaryota</taxon>
        <taxon>Fungi</taxon>
        <taxon>Dikarya</taxon>
        <taxon>Ascomycota</taxon>
        <taxon>Pezizomycotina</taxon>
        <taxon>Dothideomycetes</taxon>
        <taxon>Pleosporomycetidae</taxon>
        <taxon>Pleosporales</taxon>
        <taxon>Lindgomycetaceae</taxon>
        <taxon>Lindgomyces</taxon>
    </lineage>
</organism>
<name>A0ACB6R2X8_9PLEO</name>
<gene>
    <name evidence="1" type="ORF">BDR25DRAFT_352913</name>
</gene>
<dbReference type="Proteomes" id="UP000799755">
    <property type="component" value="Unassembled WGS sequence"/>
</dbReference>
<sequence>MLIYSTQTPALHSKVGENVPHRTMASGTNKRPVVCCPKAYLHLQSTSLIYEWQLPYCIIASYLYHDVYSYSLRHAKATSYFGSAQEHWENKHIPLLKSLTDPLFPLKHTPRYLARTGRKGFGSLANPIHPPLNLRGSPGDFDFDDIAEMTFKNERAFEEFYKTICETGKAAKLAADKEQFLDSGKMRAVAVGETMITIT</sequence>
<proteinExistence type="predicted"/>
<comment type="caution">
    <text evidence="1">The sequence shown here is derived from an EMBL/GenBank/DDBJ whole genome shotgun (WGS) entry which is preliminary data.</text>
</comment>
<reference evidence="1" key="1">
    <citation type="journal article" date="2020" name="Stud. Mycol.">
        <title>101 Dothideomycetes genomes: a test case for predicting lifestyles and emergence of pathogens.</title>
        <authorList>
            <person name="Haridas S."/>
            <person name="Albert R."/>
            <person name="Binder M."/>
            <person name="Bloem J."/>
            <person name="Labutti K."/>
            <person name="Salamov A."/>
            <person name="Andreopoulos B."/>
            <person name="Baker S."/>
            <person name="Barry K."/>
            <person name="Bills G."/>
            <person name="Bluhm B."/>
            <person name="Cannon C."/>
            <person name="Castanera R."/>
            <person name="Culley D."/>
            <person name="Daum C."/>
            <person name="Ezra D."/>
            <person name="Gonzalez J."/>
            <person name="Henrissat B."/>
            <person name="Kuo A."/>
            <person name="Liang C."/>
            <person name="Lipzen A."/>
            <person name="Lutzoni F."/>
            <person name="Magnuson J."/>
            <person name="Mondo S."/>
            <person name="Nolan M."/>
            <person name="Ohm R."/>
            <person name="Pangilinan J."/>
            <person name="Park H.-J."/>
            <person name="Ramirez L."/>
            <person name="Alfaro M."/>
            <person name="Sun H."/>
            <person name="Tritt A."/>
            <person name="Yoshinaga Y."/>
            <person name="Zwiers L.-H."/>
            <person name="Turgeon B."/>
            <person name="Goodwin S."/>
            <person name="Spatafora J."/>
            <person name="Crous P."/>
            <person name="Grigoriev I."/>
        </authorList>
    </citation>
    <scope>NUCLEOTIDE SEQUENCE</scope>
    <source>
        <strain evidence="1">ATCC 200398</strain>
    </source>
</reference>
<evidence type="ECO:0000313" key="2">
    <source>
        <dbReference type="Proteomes" id="UP000799755"/>
    </source>
</evidence>
<evidence type="ECO:0000313" key="1">
    <source>
        <dbReference type="EMBL" id="KAF2473501.1"/>
    </source>
</evidence>